<organism evidence="2 3">
    <name type="scientific">Meridianimarinicoccus aquatilis</name>
    <dbReference type="NCBI Taxonomy" id="2552766"/>
    <lineage>
        <taxon>Bacteria</taxon>
        <taxon>Pseudomonadati</taxon>
        <taxon>Pseudomonadota</taxon>
        <taxon>Alphaproteobacteria</taxon>
        <taxon>Rhodobacterales</taxon>
        <taxon>Paracoccaceae</taxon>
        <taxon>Meridianimarinicoccus</taxon>
    </lineage>
</organism>
<reference evidence="2 3" key="1">
    <citation type="submission" date="2019-03" db="EMBL/GenBank/DDBJ databases">
        <title>Rhodobacteraceae bacterium SM1902, a new member of the family Rhodobacteraceae isolated from Yantai.</title>
        <authorList>
            <person name="Sun Y."/>
        </authorList>
    </citation>
    <scope>NUCLEOTIDE SEQUENCE [LARGE SCALE GENOMIC DNA]</scope>
    <source>
        <strain evidence="2 3">SM1902</strain>
    </source>
</reference>
<feature type="transmembrane region" description="Helical" evidence="1">
    <location>
        <begin position="73"/>
        <end position="94"/>
    </location>
</feature>
<feature type="transmembrane region" description="Helical" evidence="1">
    <location>
        <begin position="114"/>
        <end position="132"/>
    </location>
</feature>
<dbReference type="RefSeq" id="WP_133341378.1">
    <property type="nucleotide sequence ID" value="NZ_SMZO01000004.1"/>
</dbReference>
<gene>
    <name evidence="2" type="ORF">E2L05_02830</name>
</gene>
<keyword evidence="3" id="KW-1185">Reference proteome</keyword>
<dbReference type="OrthoDB" id="7917288at2"/>
<keyword evidence="1" id="KW-0812">Transmembrane</keyword>
<feature type="transmembrane region" description="Helical" evidence="1">
    <location>
        <begin position="169"/>
        <end position="187"/>
    </location>
</feature>
<protein>
    <submittedName>
        <fullName evidence="2">Ferric reductase</fullName>
    </submittedName>
</protein>
<name>A0A4R6B3R3_9RHOB</name>
<sequence length="203" mass="21565">MPSQRSILIWLGLGLVIGLPIFVAAQSPLLEWRAPIYIAAGFAGIISMALMLIQPLLAGGYLPGLPPRTGRRVHAVTGAALVCAVLLHVGGLWITSPPDVIDALAFRAPAAFSYLGVIAMWAVIGAACLAALRRKVSPKRWRLGHSICVTVAVLTGVGHAWLIDGTMGFMTKAVICALAVAATVKVLSDLRVWRLLPNARKHR</sequence>
<feature type="transmembrane region" description="Helical" evidence="1">
    <location>
        <begin position="144"/>
        <end position="163"/>
    </location>
</feature>
<evidence type="ECO:0000313" key="2">
    <source>
        <dbReference type="EMBL" id="TDL90955.1"/>
    </source>
</evidence>
<dbReference type="Proteomes" id="UP000294562">
    <property type="component" value="Unassembled WGS sequence"/>
</dbReference>
<keyword evidence="1" id="KW-0472">Membrane</keyword>
<keyword evidence="1" id="KW-1133">Transmembrane helix</keyword>
<evidence type="ECO:0000313" key="3">
    <source>
        <dbReference type="Proteomes" id="UP000294562"/>
    </source>
</evidence>
<dbReference type="AlphaFoldDB" id="A0A4R6B3R3"/>
<feature type="transmembrane region" description="Helical" evidence="1">
    <location>
        <begin position="34"/>
        <end position="53"/>
    </location>
</feature>
<dbReference type="EMBL" id="SMZO01000004">
    <property type="protein sequence ID" value="TDL90955.1"/>
    <property type="molecule type" value="Genomic_DNA"/>
</dbReference>
<evidence type="ECO:0000256" key="1">
    <source>
        <dbReference type="SAM" id="Phobius"/>
    </source>
</evidence>
<accession>A0A4R6B3R3</accession>
<proteinExistence type="predicted"/>
<comment type="caution">
    <text evidence="2">The sequence shown here is derived from an EMBL/GenBank/DDBJ whole genome shotgun (WGS) entry which is preliminary data.</text>
</comment>